<dbReference type="AlphaFoldDB" id="A0A0A9FN20"/>
<proteinExistence type="predicted"/>
<organism evidence="1">
    <name type="scientific">Arundo donax</name>
    <name type="common">Giant reed</name>
    <name type="synonym">Donax arundinaceus</name>
    <dbReference type="NCBI Taxonomy" id="35708"/>
    <lineage>
        <taxon>Eukaryota</taxon>
        <taxon>Viridiplantae</taxon>
        <taxon>Streptophyta</taxon>
        <taxon>Embryophyta</taxon>
        <taxon>Tracheophyta</taxon>
        <taxon>Spermatophyta</taxon>
        <taxon>Magnoliopsida</taxon>
        <taxon>Liliopsida</taxon>
        <taxon>Poales</taxon>
        <taxon>Poaceae</taxon>
        <taxon>PACMAD clade</taxon>
        <taxon>Arundinoideae</taxon>
        <taxon>Arundineae</taxon>
        <taxon>Arundo</taxon>
    </lineage>
</organism>
<evidence type="ECO:0000313" key="1">
    <source>
        <dbReference type="EMBL" id="JAE13672.1"/>
    </source>
</evidence>
<reference evidence="1" key="2">
    <citation type="journal article" date="2015" name="Data Brief">
        <title>Shoot transcriptome of the giant reed, Arundo donax.</title>
        <authorList>
            <person name="Barrero R.A."/>
            <person name="Guerrero F.D."/>
            <person name="Moolhuijzen P."/>
            <person name="Goolsby J.A."/>
            <person name="Tidwell J."/>
            <person name="Bellgard S.E."/>
            <person name="Bellgard M.I."/>
        </authorList>
    </citation>
    <scope>NUCLEOTIDE SEQUENCE</scope>
    <source>
        <tissue evidence="1">Shoot tissue taken approximately 20 cm above the soil surface</tissue>
    </source>
</reference>
<name>A0A0A9FN20_ARUDO</name>
<dbReference type="EMBL" id="GBRH01184224">
    <property type="protein sequence ID" value="JAE13672.1"/>
    <property type="molecule type" value="Transcribed_RNA"/>
</dbReference>
<accession>A0A0A9FN20</accession>
<sequence length="36" mass="4214">MSIHKKKTYGMAGVVDHVLCLHSFLCHIRFRNNSNR</sequence>
<reference evidence="1" key="1">
    <citation type="submission" date="2014-09" db="EMBL/GenBank/DDBJ databases">
        <authorList>
            <person name="Magalhaes I.L.F."/>
            <person name="Oliveira U."/>
            <person name="Santos F.R."/>
            <person name="Vidigal T.H.D.A."/>
            <person name="Brescovit A.D."/>
            <person name="Santos A.J."/>
        </authorList>
    </citation>
    <scope>NUCLEOTIDE SEQUENCE</scope>
    <source>
        <tissue evidence="1">Shoot tissue taken approximately 20 cm above the soil surface</tissue>
    </source>
</reference>
<protein>
    <submittedName>
        <fullName evidence="1">Uncharacterized protein</fullName>
    </submittedName>
</protein>